<dbReference type="Proteomes" id="UP000054477">
    <property type="component" value="Unassembled WGS sequence"/>
</dbReference>
<gene>
    <name evidence="1" type="ORF">K443DRAFT_105829</name>
</gene>
<name>A0A0C9XI98_9AGAR</name>
<reference evidence="2" key="2">
    <citation type="submission" date="2015-01" db="EMBL/GenBank/DDBJ databases">
        <title>Evolutionary Origins and Diversification of the Mycorrhizal Mutualists.</title>
        <authorList>
            <consortium name="DOE Joint Genome Institute"/>
            <consortium name="Mycorrhizal Genomics Consortium"/>
            <person name="Kohler A."/>
            <person name="Kuo A."/>
            <person name="Nagy L.G."/>
            <person name="Floudas D."/>
            <person name="Copeland A."/>
            <person name="Barry K.W."/>
            <person name="Cichocki N."/>
            <person name="Veneault-Fourrey C."/>
            <person name="LaButti K."/>
            <person name="Lindquist E.A."/>
            <person name="Lipzen A."/>
            <person name="Lundell T."/>
            <person name="Morin E."/>
            <person name="Murat C."/>
            <person name="Riley R."/>
            <person name="Ohm R."/>
            <person name="Sun H."/>
            <person name="Tunlid A."/>
            <person name="Henrissat B."/>
            <person name="Grigoriev I.V."/>
            <person name="Hibbett D.S."/>
            <person name="Martin F."/>
        </authorList>
    </citation>
    <scope>NUCLEOTIDE SEQUENCE [LARGE SCALE GENOMIC DNA]</scope>
    <source>
        <strain evidence="2">LaAM-08-1</strain>
    </source>
</reference>
<proteinExistence type="predicted"/>
<protein>
    <submittedName>
        <fullName evidence="1">Unplaced genomic scaffold K443scaffold_161, whole genome shotgun sequence</fullName>
    </submittedName>
</protein>
<dbReference type="HOGENOM" id="CLU_2622391_0_0_1"/>
<accession>A0A0C9XI98</accession>
<keyword evidence="2" id="KW-1185">Reference proteome</keyword>
<reference evidence="1 2" key="1">
    <citation type="submission" date="2014-04" db="EMBL/GenBank/DDBJ databases">
        <authorList>
            <consortium name="DOE Joint Genome Institute"/>
            <person name="Kuo A."/>
            <person name="Kohler A."/>
            <person name="Nagy L.G."/>
            <person name="Floudas D."/>
            <person name="Copeland A."/>
            <person name="Barry K.W."/>
            <person name="Cichocki N."/>
            <person name="Veneault-Fourrey C."/>
            <person name="LaButti K."/>
            <person name="Lindquist E.A."/>
            <person name="Lipzen A."/>
            <person name="Lundell T."/>
            <person name="Morin E."/>
            <person name="Murat C."/>
            <person name="Sun H."/>
            <person name="Tunlid A."/>
            <person name="Henrissat B."/>
            <person name="Grigoriev I.V."/>
            <person name="Hibbett D.S."/>
            <person name="Martin F."/>
            <person name="Nordberg H.P."/>
            <person name="Cantor M.N."/>
            <person name="Hua S.X."/>
        </authorList>
    </citation>
    <scope>NUCLEOTIDE SEQUENCE [LARGE SCALE GENOMIC DNA]</scope>
    <source>
        <strain evidence="1 2">LaAM-08-1</strain>
    </source>
</reference>
<evidence type="ECO:0000313" key="2">
    <source>
        <dbReference type="Proteomes" id="UP000054477"/>
    </source>
</evidence>
<dbReference type="AlphaFoldDB" id="A0A0C9XI98"/>
<evidence type="ECO:0000313" key="1">
    <source>
        <dbReference type="EMBL" id="KIJ97346.1"/>
    </source>
</evidence>
<organism evidence="1 2">
    <name type="scientific">Laccaria amethystina LaAM-08-1</name>
    <dbReference type="NCBI Taxonomy" id="1095629"/>
    <lineage>
        <taxon>Eukaryota</taxon>
        <taxon>Fungi</taxon>
        <taxon>Dikarya</taxon>
        <taxon>Basidiomycota</taxon>
        <taxon>Agaricomycotina</taxon>
        <taxon>Agaricomycetes</taxon>
        <taxon>Agaricomycetidae</taxon>
        <taxon>Agaricales</taxon>
        <taxon>Agaricineae</taxon>
        <taxon>Hydnangiaceae</taxon>
        <taxon>Laccaria</taxon>
    </lineage>
</organism>
<sequence length="78" mass="8962">MNDQYFTLPHIIHMDSTGLHWTANCIQHKSGLHCTVSHSQCKLDSTGLQWTVNHIARFQQNVGILFIICKNGRNLKFL</sequence>
<dbReference type="EMBL" id="KN838696">
    <property type="protein sequence ID" value="KIJ97346.1"/>
    <property type="molecule type" value="Genomic_DNA"/>
</dbReference>